<evidence type="ECO:0000256" key="1">
    <source>
        <dbReference type="SAM" id="Phobius"/>
    </source>
</evidence>
<feature type="transmembrane region" description="Helical" evidence="1">
    <location>
        <begin position="140"/>
        <end position="162"/>
    </location>
</feature>
<reference evidence="2 3" key="1">
    <citation type="submission" date="2020-04" db="EMBL/GenBank/DDBJ databases">
        <authorList>
            <person name="Hitch T.C.A."/>
            <person name="Wylensek D."/>
            <person name="Clavel T."/>
        </authorList>
    </citation>
    <scope>NUCLEOTIDE SEQUENCE [LARGE SCALE GENOMIC DNA]</scope>
    <source>
        <strain evidence="2 3">WCA-389-WT-5H1</strain>
    </source>
</reference>
<feature type="transmembrane region" description="Helical" evidence="1">
    <location>
        <begin position="168"/>
        <end position="185"/>
    </location>
</feature>
<gene>
    <name evidence="2" type="ORF">HF863_10680</name>
</gene>
<keyword evidence="1" id="KW-0812">Transmembrane</keyword>
<organism evidence="2 3">
    <name type="scientific">Ligilactobacillus agilis</name>
    <dbReference type="NCBI Taxonomy" id="1601"/>
    <lineage>
        <taxon>Bacteria</taxon>
        <taxon>Bacillati</taxon>
        <taxon>Bacillota</taxon>
        <taxon>Bacilli</taxon>
        <taxon>Lactobacillales</taxon>
        <taxon>Lactobacillaceae</taxon>
        <taxon>Ligilactobacillus</taxon>
    </lineage>
</organism>
<evidence type="ECO:0000313" key="2">
    <source>
        <dbReference type="EMBL" id="NME43215.1"/>
    </source>
</evidence>
<dbReference type="EMBL" id="JABAFP010000077">
    <property type="protein sequence ID" value="NME43215.1"/>
    <property type="molecule type" value="Genomic_DNA"/>
</dbReference>
<protein>
    <submittedName>
        <fullName evidence="2">Uncharacterized protein</fullName>
    </submittedName>
</protein>
<proteinExistence type="predicted"/>
<keyword evidence="1" id="KW-1133">Transmembrane helix</keyword>
<sequence>MNIMTARLDSAQAKAQAAVDKTNKEIEILGSHTKGLYQALTDTQNQFDKIRNIPSDKKLQYEQLKERRLEWKQQVEKITRDSQKATAKSIGSGAAGASMGVAVVTMGPTVAMGIATTFGVASTGTAISALSGAAATNAALAWLGGGALAAGGGGMVAGNAFLALAGPVGWTIAGASLITSGLLFWKNSQAQKRLEDIFVSISNRDVKYYELAMIELKERVKRIIAETQKLKEGIIEIKSFGLNYQKMTEAQQYTLGAYFNLMKSATRLLVNPIKGLQPKYNEQDFEHFMAWSNRSSSTKKCRDNKTAIISLANLLYAIYLDKQDRKVLLKSLRKNTKLLAKLELTKDDLDIALLDAVLEAVDYKTND</sequence>
<accession>A0A848C6I1</accession>
<keyword evidence="1" id="KW-0472">Membrane</keyword>
<name>A0A848C6I1_9LACO</name>
<comment type="caution">
    <text evidence="2">The sequence shown here is derived from an EMBL/GenBank/DDBJ whole genome shotgun (WGS) entry which is preliminary data.</text>
</comment>
<dbReference type="AlphaFoldDB" id="A0A848C6I1"/>
<evidence type="ECO:0000313" key="3">
    <source>
        <dbReference type="Proteomes" id="UP000563853"/>
    </source>
</evidence>
<dbReference type="Proteomes" id="UP000563853">
    <property type="component" value="Unassembled WGS sequence"/>
</dbReference>